<dbReference type="Proteomes" id="UP000612746">
    <property type="component" value="Unassembled WGS sequence"/>
</dbReference>
<comment type="caution">
    <text evidence="9">The sequence shown here is derived from an EMBL/GenBank/DDBJ whole genome shotgun (WGS) entry which is preliminary data.</text>
</comment>
<feature type="domain" description="Protein kinase" evidence="8">
    <location>
        <begin position="38"/>
        <end position="289"/>
    </location>
</feature>
<dbReference type="EMBL" id="JAEPRA010000002">
    <property type="protein sequence ID" value="KAG2187988.1"/>
    <property type="molecule type" value="Genomic_DNA"/>
</dbReference>
<dbReference type="PROSITE" id="PS00107">
    <property type="entry name" value="PROTEIN_KINASE_ATP"/>
    <property type="match status" value="1"/>
</dbReference>
<evidence type="ECO:0000259" key="8">
    <source>
        <dbReference type="PROSITE" id="PS50011"/>
    </source>
</evidence>
<evidence type="ECO:0000256" key="4">
    <source>
        <dbReference type="ARBA" id="ARBA00022777"/>
    </source>
</evidence>
<dbReference type="CDD" id="cd05117">
    <property type="entry name" value="STKc_CAMK"/>
    <property type="match status" value="1"/>
</dbReference>
<dbReference type="PANTHER" id="PTHR24347">
    <property type="entry name" value="SERINE/THREONINE-PROTEIN KINASE"/>
    <property type="match status" value="1"/>
</dbReference>
<dbReference type="PROSITE" id="PS00108">
    <property type="entry name" value="PROTEIN_KINASE_ST"/>
    <property type="match status" value="1"/>
</dbReference>
<keyword evidence="1 7" id="KW-0723">Serine/threonine-protein kinase</keyword>
<name>A0A8H7UQ59_9FUNG</name>
<keyword evidence="3 6" id="KW-0547">Nucleotide-binding</keyword>
<gene>
    <name evidence="9" type="ORF">INT44_000738</name>
</gene>
<dbReference type="AlphaFoldDB" id="A0A8H7UQ59"/>
<sequence length="357" mass="40104">ASPLLRNHKLQMGFRDKLDSLVHGGVQQPASHERKKNYELGEVLGSGSYGSVKRATRISDGLEVAVKIIPKKNVTGHFDMVLSEMNVLKGVDHPNIIHFYDWFESRDKFYLVFELATGGELFDRICQRGKFTEKDAVEVMKTVLSGLEDLHSHNIVHRDLKPENLLYKTDDQHSPLVICDFGIAKTVEDAASVMTTVCGSPGYVAPEVLLRKGYGKPVDIWAIGLCGYQPFQAEDQAEMLTQITNAHIEFHDRYWRNVSQEAKTFIRELMNPVPEKRLTATEALNSPWISSNAAKDDYDLIDQVRENFNPRAKFAGAIKAVAVMNRMKTVHTDSSKMAAHDEASITDMIAQNEEAIN</sequence>
<dbReference type="Pfam" id="PF00069">
    <property type="entry name" value="Pkinase"/>
    <property type="match status" value="1"/>
</dbReference>
<accession>A0A8H7UQ59</accession>
<keyword evidence="5 6" id="KW-0067">ATP-binding</keyword>
<dbReference type="SMART" id="SM00220">
    <property type="entry name" value="S_TKc"/>
    <property type="match status" value="1"/>
</dbReference>
<dbReference type="InterPro" id="IPR011009">
    <property type="entry name" value="Kinase-like_dom_sf"/>
</dbReference>
<evidence type="ECO:0000256" key="2">
    <source>
        <dbReference type="ARBA" id="ARBA00022679"/>
    </source>
</evidence>
<protein>
    <recommendedName>
        <fullName evidence="8">Protein kinase domain-containing protein</fullName>
    </recommendedName>
</protein>
<proteinExistence type="inferred from homology"/>
<evidence type="ECO:0000256" key="5">
    <source>
        <dbReference type="ARBA" id="ARBA00022840"/>
    </source>
</evidence>
<keyword evidence="2" id="KW-0808">Transferase</keyword>
<feature type="binding site" evidence="6">
    <location>
        <position position="72"/>
    </location>
    <ligand>
        <name>ATP</name>
        <dbReference type="ChEBI" id="CHEBI:30616"/>
    </ligand>
</feature>
<evidence type="ECO:0000256" key="3">
    <source>
        <dbReference type="ARBA" id="ARBA00022741"/>
    </source>
</evidence>
<evidence type="ECO:0000313" key="10">
    <source>
        <dbReference type="Proteomes" id="UP000612746"/>
    </source>
</evidence>
<reference evidence="9" key="1">
    <citation type="submission" date="2020-12" db="EMBL/GenBank/DDBJ databases">
        <title>Metabolic potential, ecology and presence of endohyphal bacteria is reflected in genomic diversity of Mucoromycotina.</title>
        <authorList>
            <person name="Muszewska A."/>
            <person name="Okrasinska A."/>
            <person name="Steczkiewicz K."/>
            <person name="Drgas O."/>
            <person name="Orlowska M."/>
            <person name="Perlinska-Lenart U."/>
            <person name="Aleksandrzak-Piekarczyk T."/>
            <person name="Szatraj K."/>
            <person name="Zielenkiewicz U."/>
            <person name="Pilsyk S."/>
            <person name="Malc E."/>
            <person name="Mieczkowski P."/>
            <person name="Kruszewska J.S."/>
            <person name="Biernat P."/>
            <person name="Pawlowska J."/>
        </authorList>
    </citation>
    <scope>NUCLEOTIDE SEQUENCE</scope>
    <source>
        <strain evidence="9">WA0000051536</strain>
    </source>
</reference>
<feature type="non-terminal residue" evidence="9">
    <location>
        <position position="357"/>
    </location>
</feature>
<dbReference type="PROSITE" id="PS50011">
    <property type="entry name" value="PROTEIN_KINASE_DOM"/>
    <property type="match status" value="1"/>
</dbReference>
<dbReference type="GO" id="GO:0005524">
    <property type="term" value="F:ATP binding"/>
    <property type="evidence" value="ECO:0007669"/>
    <property type="project" value="UniProtKB-UniRule"/>
</dbReference>
<dbReference type="OrthoDB" id="40902at2759"/>
<dbReference type="FunFam" id="1.10.510.10:FF:000571">
    <property type="entry name" value="Maternal embryonic leucine zipper kinase"/>
    <property type="match status" value="1"/>
</dbReference>
<evidence type="ECO:0000256" key="7">
    <source>
        <dbReference type="RuleBase" id="RU000304"/>
    </source>
</evidence>
<dbReference type="GO" id="GO:0004674">
    <property type="term" value="F:protein serine/threonine kinase activity"/>
    <property type="evidence" value="ECO:0007669"/>
    <property type="project" value="UniProtKB-KW"/>
</dbReference>
<organism evidence="9 10">
    <name type="scientific">Umbelopsis vinacea</name>
    <dbReference type="NCBI Taxonomy" id="44442"/>
    <lineage>
        <taxon>Eukaryota</taxon>
        <taxon>Fungi</taxon>
        <taxon>Fungi incertae sedis</taxon>
        <taxon>Mucoromycota</taxon>
        <taxon>Mucoromycotina</taxon>
        <taxon>Umbelopsidomycetes</taxon>
        <taxon>Umbelopsidales</taxon>
        <taxon>Umbelopsidaceae</taxon>
        <taxon>Umbelopsis</taxon>
    </lineage>
</organism>
<dbReference type="InterPro" id="IPR008271">
    <property type="entry name" value="Ser/Thr_kinase_AS"/>
</dbReference>
<evidence type="ECO:0000313" key="9">
    <source>
        <dbReference type="EMBL" id="KAG2187988.1"/>
    </source>
</evidence>
<dbReference type="FunFam" id="3.30.200.20:FF:000315">
    <property type="entry name" value="Calcium-dependent protein kinase 3"/>
    <property type="match status" value="1"/>
</dbReference>
<dbReference type="Gene3D" id="3.30.200.20">
    <property type="entry name" value="Phosphorylase Kinase, domain 1"/>
    <property type="match status" value="1"/>
</dbReference>
<keyword evidence="10" id="KW-1185">Reference proteome</keyword>
<dbReference type="SUPFAM" id="SSF56112">
    <property type="entry name" value="Protein kinase-like (PK-like)"/>
    <property type="match status" value="1"/>
</dbReference>
<keyword evidence="4" id="KW-0418">Kinase</keyword>
<dbReference type="Gene3D" id="1.10.510.10">
    <property type="entry name" value="Transferase(Phosphotransferase) domain 1"/>
    <property type="match status" value="1"/>
</dbReference>
<dbReference type="InterPro" id="IPR017441">
    <property type="entry name" value="Protein_kinase_ATP_BS"/>
</dbReference>
<evidence type="ECO:0000256" key="6">
    <source>
        <dbReference type="PROSITE-ProRule" id="PRU10141"/>
    </source>
</evidence>
<evidence type="ECO:0000256" key="1">
    <source>
        <dbReference type="ARBA" id="ARBA00022527"/>
    </source>
</evidence>
<dbReference type="InterPro" id="IPR000719">
    <property type="entry name" value="Prot_kinase_dom"/>
</dbReference>
<comment type="similarity">
    <text evidence="7">Belongs to the protein kinase superfamily.</text>
</comment>